<proteinExistence type="predicted"/>
<dbReference type="VEuPathDB" id="FungiDB:SDRG_15480"/>
<dbReference type="PANTHER" id="PTHR46082:SF6">
    <property type="entry name" value="AAA+ ATPASE DOMAIN-CONTAINING PROTEIN-RELATED"/>
    <property type="match status" value="1"/>
</dbReference>
<dbReference type="SUPFAM" id="SSF48452">
    <property type="entry name" value="TPR-like"/>
    <property type="match status" value="1"/>
</dbReference>
<dbReference type="RefSeq" id="XP_008619877.1">
    <property type="nucleotide sequence ID" value="XM_008621655.1"/>
</dbReference>
<dbReference type="InParanoid" id="T0Q008"/>
<dbReference type="OrthoDB" id="1658288at2759"/>
<dbReference type="AlphaFoldDB" id="T0Q008"/>
<dbReference type="InterPro" id="IPR053137">
    <property type="entry name" value="NLR-like"/>
</dbReference>
<organism evidence="1 2">
    <name type="scientific">Saprolegnia diclina (strain VS20)</name>
    <dbReference type="NCBI Taxonomy" id="1156394"/>
    <lineage>
        <taxon>Eukaryota</taxon>
        <taxon>Sar</taxon>
        <taxon>Stramenopiles</taxon>
        <taxon>Oomycota</taxon>
        <taxon>Saprolegniomycetes</taxon>
        <taxon>Saprolegniales</taxon>
        <taxon>Saprolegniaceae</taxon>
        <taxon>Saprolegnia</taxon>
    </lineage>
</organism>
<accession>T0Q008</accession>
<reference evidence="1 2" key="1">
    <citation type="submission" date="2012-04" db="EMBL/GenBank/DDBJ databases">
        <title>The Genome Sequence of Saprolegnia declina VS20.</title>
        <authorList>
            <consortium name="The Broad Institute Genome Sequencing Platform"/>
            <person name="Russ C."/>
            <person name="Nusbaum C."/>
            <person name="Tyler B."/>
            <person name="van West P."/>
            <person name="Dieguez-Uribeondo J."/>
            <person name="de Bruijn I."/>
            <person name="Tripathy S."/>
            <person name="Jiang R."/>
            <person name="Young S.K."/>
            <person name="Zeng Q."/>
            <person name="Gargeya S."/>
            <person name="Fitzgerald M."/>
            <person name="Haas B."/>
            <person name="Abouelleil A."/>
            <person name="Alvarado L."/>
            <person name="Arachchi H.M."/>
            <person name="Berlin A."/>
            <person name="Chapman S.B."/>
            <person name="Goldberg J."/>
            <person name="Griggs A."/>
            <person name="Gujja S."/>
            <person name="Hansen M."/>
            <person name="Howarth C."/>
            <person name="Imamovic A."/>
            <person name="Larimer J."/>
            <person name="McCowen C."/>
            <person name="Montmayeur A."/>
            <person name="Murphy C."/>
            <person name="Neiman D."/>
            <person name="Pearson M."/>
            <person name="Priest M."/>
            <person name="Roberts A."/>
            <person name="Saif S."/>
            <person name="Shea T."/>
            <person name="Sisk P."/>
            <person name="Sykes S."/>
            <person name="Wortman J."/>
            <person name="Nusbaum C."/>
            <person name="Birren B."/>
        </authorList>
    </citation>
    <scope>NUCLEOTIDE SEQUENCE [LARGE SCALE GENOMIC DNA]</scope>
    <source>
        <strain evidence="1 2">VS20</strain>
    </source>
</reference>
<keyword evidence="2" id="KW-1185">Reference proteome</keyword>
<evidence type="ECO:0008006" key="3">
    <source>
        <dbReference type="Google" id="ProtNLM"/>
    </source>
</evidence>
<dbReference type="Gene3D" id="1.25.40.10">
    <property type="entry name" value="Tetratricopeptide repeat domain"/>
    <property type="match status" value="1"/>
</dbReference>
<dbReference type="Pfam" id="PF13424">
    <property type="entry name" value="TPR_12"/>
    <property type="match status" value="1"/>
</dbReference>
<dbReference type="PANTHER" id="PTHR46082">
    <property type="entry name" value="ATP/GTP-BINDING PROTEIN-RELATED"/>
    <property type="match status" value="1"/>
</dbReference>
<evidence type="ECO:0000313" key="1">
    <source>
        <dbReference type="EMBL" id="EQC26695.1"/>
    </source>
</evidence>
<protein>
    <recommendedName>
        <fullName evidence="3">ZZ-type domain-containing protein</fullName>
    </recommendedName>
</protein>
<name>T0Q008_SAPDV</name>
<gene>
    <name evidence="1" type="ORF">SDRG_15480</name>
</gene>
<dbReference type="Proteomes" id="UP000030762">
    <property type="component" value="Unassembled WGS sequence"/>
</dbReference>
<evidence type="ECO:0000313" key="2">
    <source>
        <dbReference type="Proteomes" id="UP000030762"/>
    </source>
</evidence>
<dbReference type="InterPro" id="IPR011990">
    <property type="entry name" value="TPR-like_helical_dom_sf"/>
</dbReference>
<dbReference type="GeneID" id="19956207"/>
<dbReference type="EMBL" id="JH767224">
    <property type="protein sequence ID" value="EQC26695.1"/>
    <property type="molecule type" value="Genomic_DNA"/>
</dbReference>
<dbReference type="eggNOG" id="ENOG502S5JJ">
    <property type="taxonomic scope" value="Eukaryota"/>
</dbReference>
<sequence>MIAHSVGQQREPRAVWEPLHRSTLAMAIEHLGEAHPTTLAARTNYVKSLVYNDAMADALPLALDDSERRRSLHGLCNEHTADSLSNVGQIYTRLGKPRLALRWLRKAHTLQKTLLGGEHKATLTTLSLLVIVLLQMGDTIQAPALAELVAASEERTLGANHESTIVSRINSAISVLMAGDAAHAMSALLQLQTTLEARRELAHLLCIVHVNLGVVCAINGDRTAALAYYARAFHDMPFKVSAWMLYSFAVDAPTSPEGLAMVREYVMSTVDDEPEAWPTSCMVCCEPIVGSVVECAACPRDVFTFCTTCHDQHSSRLRHFCRHDASLTQWTRTRPPRRFFEEDALLAADVADFDAVNWRYQAYEAYCETHQVSMDERLQRTSVPSLNRRWHPML</sequence>